<organism evidence="2 3">
    <name type="scientific">Salinadaptatus halalkaliphilus</name>
    <dbReference type="NCBI Taxonomy" id="2419781"/>
    <lineage>
        <taxon>Archaea</taxon>
        <taxon>Methanobacteriati</taxon>
        <taxon>Methanobacteriota</taxon>
        <taxon>Stenosarchaea group</taxon>
        <taxon>Halobacteria</taxon>
        <taxon>Halobacteriales</taxon>
        <taxon>Natrialbaceae</taxon>
        <taxon>Salinadaptatus</taxon>
    </lineage>
</organism>
<name>A0A4S3TKZ2_9EURY</name>
<dbReference type="InterPro" id="IPR006311">
    <property type="entry name" value="TAT_signal"/>
</dbReference>
<accession>A0A4S3TKZ2</accession>
<dbReference type="RefSeq" id="WP_141465750.1">
    <property type="nucleotide sequence ID" value="NZ_RBZW01000055.1"/>
</dbReference>
<evidence type="ECO:0000313" key="2">
    <source>
        <dbReference type="EMBL" id="THE63903.1"/>
    </source>
</evidence>
<keyword evidence="3" id="KW-1185">Reference proteome</keyword>
<dbReference type="PROSITE" id="PS51318">
    <property type="entry name" value="TAT"/>
    <property type="match status" value="1"/>
</dbReference>
<proteinExistence type="predicted"/>
<gene>
    <name evidence="2" type="ORF">D8Y22_16420</name>
</gene>
<sequence>MSTDTTRRRLLAAVGAGGLTALAGCSSMTPFVGRRTARSETISPDGAQRVAVHGSVGEISVVGADRDDLAVDVEKQSSSIRTDLEELVFRTERDDDRLELRSEWEGRDGWFQNQPTMNLDIDLPAELALERIDASVGRVAVREVVGDLTVEASTGEVDIAGVDGAVGARTSTGRVDISNVEALEDVHTTTGEVDLEVPAIDGDTAITTTTGTIEAAIDPDIDAELHAQTNTGTVDSSGLELAESTRSDDMLVGTLGDGGPTLRFEANTGEISLTSLS</sequence>
<dbReference type="Proteomes" id="UP000318864">
    <property type="component" value="Unassembled WGS sequence"/>
</dbReference>
<evidence type="ECO:0000259" key="1">
    <source>
        <dbReference type="Pfam" id="PF13349"/>
    </source>
</evidence>
<dbReference type="EMBL" id="RBZW01000055">
    <property type="protein sequence ID" value="THE63903.1"/>
    <property type="molecule type" value="Genomic_DNA"/>
</dbReference>
<reference evidence="2 3" key="1">
    <citation type="submission" date="2018-10" db="EMBL/GenBank/DDBJ databases">
        <title>Natronolimnobius sp. XQ-INN 246 isolated from Inner Mongolia Autonomous Region of China.</title>
        <authorList>
            <person name="Xue Q."/>
        </authorList>
    </citation>
    <scope>NUCLEOTIDE SEQUENCE [LARGE SCALE GENOMIC DNA]</scope>
    <source>
        <strain evidence="2 3">XQ-INN 246</strain>
    </source>
</reference>
<feature type="domain" description="DUF4097" evidence="1">
    <location>
        <begin position="134"/>
        <end position="273"/>
    </location>
</feature>
<protein>
    <recommendedName>
        <fullName evidence="1">DUF4097 domain-containing protein</fullName>
    </recommendedName>
</protein>
<comment type="caution">
    <text evidence="2">The sequence shown here is derived from an EMBL/GenBank/DDBJ whole genome shotgun (WGS) entry which is preliminary data.</text>
</comment>
<evidence type="ECO:0000313" key="3">
    <source>
        <dbReference type="Proteomes" id="UP000318864"/>
    </source>
</evidence>
<dbReference type="PROSITE" id="PS51257">
    <property type="entry name" value="PROKAR_LIPOPROTEIN"/>
    <property type="match status" value="1"/>
</dbReference>
<dbReference type="Pfam" id="PF13349">
    <property type="entry name" value="DUF4097"/>
    <property type="match status" value="1"/>
</dbReference>
<dbReference type="AlphaFoldDB" id="A0A4S3TKZ2"/>
<dbReference type="OrthoDB" id="214853at2157"/>
<dbReference type="InterPro" id="IPR025164">
    <property type="entry name" value="Toastrack_DUF4097"/>
</dbReference>